<sequence>MNNQYNLNINTSWHLLPWSKIYARIIILQKKIYKATKEYKFKSVYKLQKYLLNSNEAKIISIKYILSELYIYNKYKKKIKYILSDKDKFTILKNLSISSNNNRFSIIIEQIRQYLIYLCIKPEWEAKFLCYLNTNNNLINNDNSIDSLNKYYSKIVLFNSSIKNQKLFIINILKNIKSLKYIQDNLYYWLCNNYYIKLNNINTNFSIQILQTKYIFINELYSFLIKILTIGSNWYSLYLNKINLFIDKNNILYIFQFYYEYNNHINKNLLIKFKNSKLLFKLIKSILYKNNIFSQLLKYIYLNVPNINIYFINIYWIRQIYPFINLIIFYFLKKNYNNIYFKYKKIKQNNILIRQFFYIKKLEYIYLNFYK</sequence>
<feature type="domain" description="Reverse transcriptase N-terminal" evidence="2">
    <location>
        <begin position="13"/>
        <end position="65"/>
    </location>
</feature>
<keyword evidence="1" id="KW-0472">Membrane</keyword>
<protein>
    <recommendedName>
        <fullName evidence="2">Reverse transcriptase N-terminal domain-containing protein</fullName>
    </recommendedName>
</protein>
<organism evidence="3">
    <name type="scientific">Apoglossum ruscifolium</name>
    <dbReference type="NCBI Taxonomy" id="167976"/>
    <lineage>
        <taxon>Eukaryota</taxon>
        <taxon>Rhodophyta</taxon>
        <taxon>Florideophyceae</taxon>
        <taxon>Rhodymeniophycidae</taxon>
        <taxon>Ceramiales</taxon>
        <taxon>Delesseriaceae</taxon>
        <taxon>Apoglossum</taxon>
    </lineage>
</organism>
<keyword evidence="1" id="KW-1133">Transmembrane helix</keyword>
<proteinExistence type="predicted"/>
<dbReference type="InterPro" id="IPR025960">
    <property type="entry name" value="RVT_N"/>
</dbReference>
<dbReference type="Pfam" id="PF13655">
    <property type="entry name" value="RVT_N"/>
    <property type="match status" value="1"/>
</dbReference>
<gene>
    <name evidence="3" type="primary">orf371</name>
</gene>
<dbReference type="AlphaFoldDB" id="A0A4D6WQP0"/>
<keyword evidence="1" id="KW-0812">Transmembrane</keyword>
<evidence type="ECO:0000313" key="3">
    <source>
        <dbReference type="EMBL" id="QCI04590.1"/>
    </source>
</evidence>
<name>A0A4D6WQP0_9FLOR</name>
<reference evidence="3" key="2">
    <citation type="submission" date="2019-04" db="EMBL/GenBank/DDBJ databases">
        <authorList>
            <person name="Pasella M."/>
        </authorList>
    </citation>
    <scope>NUCLEOTIDE SEQUENCE</scope>
    <source>
        <strain evidence="3">PD2929_3</strain>
    </source>
</reference>
<accession>A0A4D6WQP0</accession>
<keyword evidence="3" id="KW-0934">Plastid</keyword>
<geneLocation type="plastid" evidence="3"/>
<dbReference type="EMBL" id="MK814613">
    <property type="protein sequence ID" value="QCI04590.1"/>
    <property type="molecule type" value="Genomic_DNA"/>
</dbReference>
<reference evidence="3" key="1">
    <citation type="journal article" date="2019" name="Mol. Phylogenet. Evol.">
        <title>Morphological evolution and classification of the red algal order Ceramiales inferred using plastid phylogenomics.</title>
        <authorList>
            <person name="Diaz-Tapia P."/>
            <person name="Pasella M.M."/>
            <person name="Verbruggen H."/>
            <person name="Maggs C.A."/>
        </authorList>
    </citation>
    <scope>NUCLEOTIDE SEQUENCE</scope>
    <source>
        <strain evidence="3">PD2929_3</strain>
    </source>
</reference>
<evidence type="ECO:0000259" key="2">
    <source>
        <dbReference type="Pfam" id="PF13655"/>
    </source>
</evidence>
<feature type="transmembrane region" description="Helical" evidence="1">
    <location>
        <begin position="310"/>
        <end position="332"/>
    </location>
</feature>
<evidence type="ECO:0000256" key="1">
    <source>
        <dbReference type="SAM" id="Phobius"/>
    </source>
</evidence>